<dbReference type="PANTHER" id="PTHR14465">
    <property type="entry name" value="IQ DOMAIN-CONTAINING PROTEIN H"/>
    <property type="match status" value="1"/>
</dbReference>
<evidence type="ECO:0000259" key="2">
    <source>
        <dbReference type="PROSITE" id="PS50975"/>
    </source>
</evidence>
<dbReference type="EMBL" id="FOHB01000007">
    <property type="protein sequence ID" value="SES44016.1"/>
    <property type="molecule type" value="Genomic_DNA"/>
</dbReference>
<gene>
    <name evidence="3" type="ORF">SAMN05216199_3683</name>
</gene>
<keyword evidence="1" id="KW-0067">ATP-binding</keyword>
<dbReference type="STRING" id="587636.SAMN05216199_3683"/>
<organism evidence="3 4">
    <name type="scientific">Pedococcus cremeus</name>
    <dbReference type="NCBI Taxonomy" id="587636"/>
    <lineage>
        <taxon>Bacteria</taxon>
        <taxon>Bacillati</taxon>
        <taxon>Actinomycetota</taxon>
        <taxon>Actinomycetes</taxon>
        <taxon>Micrococcales</taxon>
        <taxon>Intrasporangiaceae</taxon>
        <taxon>Pedococcus</taxon>
    </lineage>
</organism>
<evidence type="ECO:0000313" key="4">
    <source>
        <dbReference type="Proteomes" id="UP000199019"/>
    </source>
</evidence>
<proteinExistence type="predicted"/>
<dbReference type="GO" id="GO:0005524">
    <property type="term" value="F:ATP binding"/>
    <property type="evidence" value="ECO:0007669"/>
    <property type="project" value="UniProtKB-UniRule"/>
</dbReference>
<dbReference type="AlphaFoldDB" id="A0A1H9XCU8"/>
<dbReference type="PROSITE" id="PS50975">
    <property type="entry name" value="ATP_GRASP"/>
    <property type="match status" value="1"/>
</dbReference>
<name>A0A1H9XCU8_9MICO</name>
<dbReference type="Proteomes" id="UP000199019">
    <property type="component" value="Unassembled WGS sequence"/>
</dbReference>
<dbReference type="GO" id="GO:0046872">
    <property type="term" value="F:metal ion binding"/>
    <property type="evidence" value="ECO:0007669"/>
    <property type="project" value="InterPro"/>
</dbReference>
<protein>
    <submittedName>
        <fullName evidence="3">Carbamoylphosphate synthase large subunit</fullName>
    </submittedName>
</protein>
<keyword evidence="4" id="KW-1185">Reference proteome</keyword>
<dbReference type="OrthoDB" id="164032at2"/>
<sequence>MEPIHDLQAGLADVWALNQPGSTAEHVVVVLPSLNISPSMLRNYGPRLVALEHRYLTEVLMLARVPGCELVFVCSSHPGRAVLDYYAGLVAGHLQESVRSRVHVVAVEDLSARPVAVKLLENPDALARITDIIGGRPALIEPWNVTLTEVAVAERLGLPLNGTPPHLWPTAFKSSGRRIFRESGVPVPLGHEDVRSVEDVALAIAAIVAANPETRGVVVKHDNSGSGEGNLVVGIRDLDGRPVGSDDLRHILDQSIPEWYRLDLEAGGVVEELVAGDAFTSPSAQVDVAPDGSVEVAATHEQVLAGDDRQVYAGCTFPANPEYTGVLAHHARAVGARLADLGARGRLSVDFVAVRQDAWDVLAIEVNLRKGGTTHPLTALRHLVPGRYDADQGRWLADAGGTRCYSSTDNLRDPRWQDLRPAAAIDAVAASLAAFDRGAGSGAVLHGLSGLGIDARCGVTAIGTSLEEADALLEEVQGAIQAAATRARTTVVGGAT</sequence>
<dbReference type="SUPFAM" id="SSF56059">
    <property type="entry name" value="Glutathione synthetase ATP-binding domain-like"/>
    <property type="match status" value="1"/>
</dbReference>
<dbReference type="InterPro" id="IPR038752">
    <property type="entry name" value="IQCH"/>
</dbReference>
<feature type="domain" description="ATP-grasp" evidence="2">
    <location>
        <begin position="177"/>
        <end position="401"/>
    </location>
</feature>
<dbReference type="RefSeq" id="WP_091761415.1">
    <property type="nucleotide sequence ID" value="NZ_FOHB01000007.1"/>
</dbReference>
<evidence type="ECO:0000256" key="1">
    <source>
        <dbReference type="PROSITE-ProRule" id="PRU00409"/>
    </source>
</evidence>
<keyword evidence="1" id="KW-0547">Nucleotide-binding</keyword>
<evidence type="ECO:0000313" key="3">
    <source>
        <dbReference type="EMBL" id="SES44016.1"/>
    </source>
</evidence>
<reference evidence="4" key="1">
    <citation type="submission" date="2016-10" db="EMBL/GenBank/DDBJ databases">
        <authorList>
            <person name="Varghese N."/>
            <person name="Submissions S."/>
        </authorList>
    </citation>
    <scope>NUCLEOTIDE SEQUENCE [LARGE SCALE GENOMIC DNA]</scope>
    <source>
        <strain evidence="4">CGMCC 1.6963</strain>
    </source>
</reference>
<dbReference type="PANTHER" id="PTHR14465:SF0">
    <property type="entry name" value="IQ DOMAIN-CONTAINING PROTEIN H"/>
    <property type="match status" value="1"/>
</dbReference>
<accession>A0A1H9XCU8</accession>
<dbReference type="InterPro" id="IPR011761">
    <property type="entry name" value="ATP-grasp"/>
</dbReference>